<keyword evidence="2" id="KW-0238">DNA-binding</keyword>
<evidence type="ECO:0000313" key="5">
    <source>
        <dbReference type="EMBL" id="OZI69428.1"/>
    </source>
</evidence>
<dbReference type="AlphaFoldDB" id="A0A261V5K2"/>
<dbReference type="Pfam" id="PF07729">
    <property type="entry name" value="FCD"/>
    <property type="match status" value="1"/>
</dbReference>
<organism evidence="5 6">
    <name type="scientific">Bordetella genomosp. 2</name>
    <dbReference type="NCBI Taxonomy" id="1983456"/>
    <lineage>
        <taxon>Bacteria</taxon>
        <taxon>Pseudomonadati</taxon>
        <taxon>Pseudomonadota</taxon>
        <taxon>Betaproteobacteria</taxon>
        <taxon>Burkholderiales</taxon>
        <taxon>Alcaligenaceae</taxon>
        <taxon>Bordetella</taxon>
    </lineage>
</organism>
<sequence length="230" mass="25569">MDTLSQHVTETLRDWVLHGKFSPGARLEEIPLAEMLGVSRTPVRAALATLGSEGLLEHMPKRGYTVRAYDLDEIVAAYEVRATLEGLACRRAAHAGLSNDAVAVLKNCLDEGDRILGKGVLLPEDHLPYQQVNITLHNTILEAAGNPWLRRFAAQAQAIPYASDRIILWEDHGIILRSHDDHHRIVTAIIARDGARAEALMREHVYYAGIILKNNYERLARGYGAQGERV</sequence>
<dbReference type="InterPro" id="IPR011711">
    <property type="entry name" value="GntR_C"/>
</dbReference>
<protein>
    <submittedName>
        <fullName evidence="5">GntR family transcriptional regulator</fullName>
    </submittedName>
</protein>
<dbReference type="GO" id="GO:0003700">
    <property type="term" value="F:DNA-binding transcription factor activity"/>
    <property type="evidence" value="ECO:0007669"/>
    <property type="project" value="InterPro"/>
</dbReference>
<dbReference type="InterPro" id="IPR008920">
    <property type="entry name" value="TF_FadR/GntR_C"/>
</dbReference>
<name>A0A261V5K2_9BORD</name>
<dbReference type="Proteomes" id="UP000215633">
    <property type="component" value="Unassembled WGS sequence"/>
</dbReference>
<accession>A0A261V5K2</accession>
<feature type="domain" description="HTH gntR-type" evidence="4">
    <location>
        <begin position="2"/>
        <end position="69"/>
    </location>
</feature>
<dbReference type="InterPro" id="IPR036390">
    <property type="entry name" value="WH_DNA-bd_sf"/>
</dbReference>
<dbReference type="PRINTS" id="PR00035">
    <property type="entry name" value="HTHGNTR"/>
</dbReference>
<evidence type="ECO:0000256" key="2">
    <source>
        <dbReference type="ARBA" id="ARBA00023125"/>
    </source>
</evidence>
<evidence type="ECO:0000256" key="1">
    <source>
        <dbReference type="ARBA" id="ARBA00023015"/>
    </source>
</evidence>
<dbReference type="Gene3D" id="1.20.120.530">
    <property type="entry name" value="GntR ligand-binding domain-like"/>
    <property type="match status" value="1"/>
</dbReference>
<evidence type="ECO:0000313" key="6">
    <source>
        <dbReference type="Proteomes" id="UP000215633"/>
    </source>
</evidence>
<gene>
    <name evidence="5" type="ORF">CAL24_21580</name>
</gene>
<dbReference type="EMBL" id="NEVT01000009">
    <property type="protein sequence ID" value="OZI69428.1"/>
    <property type="molecule type" value="Genomic_DNA"/>
</dbReference>
<dbReference type="RefSeq" id="WP_028355281.1">
    <property type="nucleotide sequence ID" value="NZ_NEVT01000009.1"/>
</dbReference>
<dbReference type="PANTHER" id="PTHR43537">
    <property type="entry name" value="TRANSCRIPTIONAL REGULATOR, GNTR FAMILY"/>
    <property type="match status" value="1"/>
</dbReference>
<dbReference type="Pfam" id="PF00392">
    <property type="entry name" value="GntR"/>
    <property type="match status" value="1"/>
</dbReference>
<dbReference type="PROSITE" id="PS50949">
    <property type="entry name" value="HTH_GNTR"/>
    <property type="match status" value="1"/>
</dbReference>
<keyword evidence="6" id="KW-1185">Reference proteome</keyword>
<dbReference type="Gene3D" id="1.10.10.10">
    <property type="entry name" value="Winged helix-like DNA-binding domain superfamily/Winged helix DNA-binding domain"/>
    <property type="match status" value="1"/>
</dbReference>
<dbReference type="InterPro" id="IPR036388">
    <property type="entry name" value="WH-like_DNA-bd_sf"/>
</dbReference>
<evidence type="ECO:0000256" key="3">
    <source>
        <dbReference type="ARBA" id="ARBA00023163"/>
    </source>
</evidence>
<dbReference type="CDD" id="cd07377">
    <property type="entry name" value="WHTH_GntR"/>
    <property type="match status" value="1"/>
</dbReference>
<dbReference type="SUPFAM" id="SSF48008">
    <property type="entry name" value="GntR ligand-binding domain-like"/>
    <property type="match status" value="1"/>
</dbReference>
<reference evidence="6" key="1">
    <citation type="submission" date="2017-05" db="EMBL/GenBank/DDBJ databases">
        <title>Complete and WGS of Bordetella genogroups.</title>
        <authorList>
            <person name="Spilker T."/>
            <person name="Lipuma J."/>
        </authorList>
    </citation>
    <scope>NUCLEOTIDE SEQUENCE [LARGE SCALE GENOMIC DNA]</scope>
    <source>
        <strain evidence="6">AU8256</strain>
    </source>
</reference>
<dbReference type="PANTHER" id="PTHR43537:SF51">
    <property type="entry name" value="HTH-TYPE TRANSCRIPTIONAL REGULATOR LGOR-RELATED"/>
    <property type="match status" value="1"/>
</dbReference>
<comment type="caution">
    <text evidence="5">The sequence shown here is derived from an EMBL/GenBank/DDBJ whole genome shotgun (WGS) entry which is preliminary data.</text>
</comment>
<dbReference type="InterPro" id="IPR000524">
    <property type="entry name" value="Tscrpt_reg_HTH_GntR"/>
</dbReference>
<evidence type="ECO:0000259" key="4">
    <source>
        <dbReference type="PROSITE" id="PS50949"/>
    </source>
</evidence>
<dbReference type="SMART" id="SM00895">
    <property type="entry name" value="FCD"/>
    <property type="match status" value="1"/>
</dbReference>
<keyword evidence="1" id="KW-0805">Transcription regulation</keyword>
<dbReference type="GO" id="GO:0003677">
    <property type="term" value="F:DNA binding"/>
    <property type="evidence" value="ECO:0007669"/>
    <property type="project" value="UniProtKB-KW"/>
</dbReference>
<dbReference type="SUPFAM" id="SSF46785">
    <property type="entry name" value="Winged helix' DNA-binding domain"/>
    <property type="match status" value="1"/>
</dbReference>
<proteinExistence type="predicted"/>
<keyword evidence="3" id="KW-0804">Transcription</keyword>
<dbReference type="SMART" id="SM00345">
    <property type="entry name" value="HTH_GNTR"/>
    <property type="match status" value="1"/>
</dbReference>